<evidence type="ECO:0000313" key="3">
    <source>
        <dbReference type="EMBL" id="TQN43538.1"/>
    </source>
</evidence>
<gene>
    <name evidence="3" type="ORF">FHU33_2985</name>
</gene>
<reference evidence="3 4" key="1">
    <citation type="submission" date="2019-06" db="EMBL/GenBank/DDBJ databases">
        <title>Sequencing the genomes of 1000 actinobacteria strains.</title>
        <authorList>
            <person name="Klenk H.-P."/>
        </authorList>
    </citation>
    <scope>NUCLEOTIDE SEQUENCE [LARGE SCALE GENOMIC DNA]</scope>
    <source>
        <strain evidence="3 4">DSM 46837</strain>
    </source>
</reference>
<feature type="region of interest" description="Disordered" evidence="1">
    <location>
        <begin position="787"/>
        <end position="807"/>
    </location>
</feature>
<dbReference type="SMART" id="SM00382">
    <property type="entry name" value="AAA"/>
    <property type="match status" value="1"/>
</dbReference>
<dbReference type="Proteomes" id="UP000319865">
    <property type="component" value="Unassembled WGS sequence"/>
</dbReference>
<dbReference type="Gene3D" id="2.30.30.940">
    <property type="match status" value="1"/>
</dbReference>
<protein>
    <submittedName>
        <fullName evidence="3">AAA domain-containing protein</fullName>
    </submittedName>
</protein>
<dbReference type="InterPro" id="IPR003593">
    <property type="entry name" value="AAA+_ATPase"/>
</dbReference>
<dbReference type="Pfam" id="PF08751">
    <property type="entry name" value="TrwC"/>
    <property type="match status" value="1"/>
</dbReference>
<comment type="caution">
    <text evidence="3">The sequence shown here is derived from an EMBL/GenBank/DDBJ whole genome shotgun (WGS) entry which is preliminary data.</text>
</comment>
<accession>A0A543PHI2</accession>
<feature type="compositionally biased region" description="Basic residues" evidence="1">
    <location>
        <begin position="1217"/>
        <end position="1228"/>
    </location>
</feature>
<evidence type="ECO:0000256" key="1">
    <source>
        <dbReference type="SAM" id="MobiDB-lite"/>
    </source>
</evidence>
<evidence type="ECO:0000313" key="4">
    <source>
        <dbReference type="Proteomes" id="UP000319865"/>
    </source>
</evidence>
<feature type="domain" description="AAA+ ATPase" evidence="2">
    <location>
        <begin position="471"/>
        <end position="737"/>
    </location>
</feature>
<keyword evidence="4" id="KW-1185">Reference proteome</keyword>
<dbReference type="AlphaFoldDB" id="A0A543PHI2"/>
<dbReference type="InterPro" id="IPR027417">
    <property type="entry name" value="P-loop_NTPase"/>
</dbReference>
<dbReference type="EMBL" id="VFQE01000001">
    <property type="protein sequence ID" value="TQN43538.1"/>
    <property type="molecule type" value="Genomic_DNA"/>
</dbReference>
<feature type="region of interest" description="Disordered" evidence="1">
    <location>
        <begin position="1201"/>
        <end position="1228"/>
    </location>
</feature>
<dbReference type="Pfam" id="PF13604">
    <property type="entry name" value="AAA_30"/>
    <property type="match status" value="1"/>
</dbReference>
<sequence length="1228" mass="131038">MRGGIKVYAGSSAAARHYVEAGRGRADDYYLAEDAGLARRYATGTDGRVQELAPLAGDGYQAWVAGLDPDTGEPRGWLRTDDRAVRFVEVVVNGPKSWSLAAALHTDVAAAYDAAQDRAAAQIIGWLTEHATTRVGPRGGQLQVPVEVLEAVTVRHYTSRAGDPHRHLHLQINARVYAAGKWRGLHTVGIRDSLAAINGIGHAAVACDPRFRAALAAHGYTLDSDGEIRQMSDVVGPFSARATQIARNVDRYESEWIAAHPGETPGPALRRAWDARAWADGRPDKVTPQPGEDLTARWMGELAALGYRDRDRPVDLAPTPVGALDRDGAVGRVLAKLAAGRSAWNAADVRGEVEQLITAAGVVAEPAVRIELAEDLTARALVRCVPLLDRDGVPEHIRALTCQQVLDVEAELTIRLADRAAGLEADLTDADLSRHLDEPPGREPTSPSESLAHLHQLDAGQAAAVAALAGDRQLVVVEGAAGAGKTTTLTTTATLLDEQGQRLMVVTPTLKAAQVVQQEVGAAGGSVAWLVHQHGWRWTDDGTWTRLAIGQADAATGAVYTGPEEAARLRAGDLLVVDEAGMLDQDTARALLTVADECRVRVALLGDRRQLAAVGRGGVLDLAVRAADPAAALTLDRVHRFIRTDSAGHTVPDTAYAELTLAMRAGSDPGTVFDALVAGSHIRLHPDAATLQEALATTAARSCTQGEPVAVVVDTREQAAALNAAVRERLVADRRVDDTRAVVTAAGQRISVGDRVATRRNDRTMGVANRDTWTVTAVDGGGLVVTPAAPDRGNVPPAGVTPTGSRQRTLPADYVAEHVELAYASTAHGAQGDTVPAAHLVVGESTGAATAYVGMTRGRQANTAHLVATNADEAREQWIAVFARDRADLGPAHAAEQAAAEAASYASPRPLEQVLAELHQAWSVEQRCADQLALLELWRDTLRQVVVQEAGHAGELTRLDAQCRQTALVAERAKQTAQASTRAAAAEADRIRDSLLTAWDGARPSARVAARVVLDGPGRLHLRRAAVARASQHLNGWADRWRALRPDLPTDPTQLAQEADGYDDRAALWQAFDTAARRTAEYRHPEQAQLHAVADTARQTAEEARRALADARHRRDERLTPLGPLAFASHPVALLTDLEREVVDRSQLLTDARTYSTALTAEPAVRALPPEQLTREHDTWRAGYDAEHAAARAAVSRNIVSPGAGHVTKSEDVPSLSRRRAPGRSVPR</sequence>
<dbReference type="SUPFAM" id="SSF52540">
    <property type="entry name" value="P-loop containing nucleoside triphosphate hydrolases"/>
    <property type="match status" value="1"/>
</dbReference>
<dbReference type="NCBIfam" id="NF041492">
    <property type="entry name" value="MobF"/>
    <property type="match status" value="1"/>
</dbReference>
<evidence type="ECO:0000259" key="2">
    <source>
        <dbReference type="SMART" id="SM00382"/>
    </source>
</evidence>
<organism evidence="3 4">
    <name type="scientific">Blastococcus colisei</name>
    <dbReference type="NCBI Taxonomy" id="1564162"/>
    <lineage>
        <taxon>Bacteria</taxon>
        <taxon>Bacillati</taxon>
        <taxon>Actinomycetota</taxon>
        <taxon>Actinomycetes</taxon>
        <taxon>Geodermatophilales</taxon>
        <taxon>Geodermatophilaceae</taxon>
        <taxon>Blastococcus</taxon>
    </lineage>
</organism>
<name>A0A543PHI2_9ACTN</name>
<dbReference type="Gene3D" id="3.40.50.300">
    <property type="entry name" value="P-loop containing nucleotide triphosphate hydrolases"/>
    <property type="match status" value="2"/>
</dbReference>
<dbReference type="RefSeq" id="WP_246063652.1">
    <property type="nucleotide sequence ID" value="NZ_VFQE01000001.1"/>
</dbReference>
<dbReference type="InterPro" id="IPR014862">
    <property type="entry name" value="TrwC"/>
</dbReference>
<dbReference type="CDD" id="cd18809">
    <property type="entry name" value="SF1_C_RecD"/>
    <property type="match status" value="1"/>
</dbReference>
<proteinExistence type="predicted"/>
<dbReference type="SUPFAM" id="SSF55464">
    <property type="entry name" value="Origin of replication-binding domain, RBD-like"/>
    <property type="match status" value="1"/>
</dbReference>